<evidence type="ECO:0000313" key="3">
    <source>
        <dbReference type="Proteomes" id="UP000233551"/>
    </source>
</evidence>
<proteinExistence type="predicted"/>
<gene>
    <name evidence="2" type="ORF">CRG98_000425</name>
</gene>
<evidence type="ECO:0000313" key="2">
    <source>
        <dbReference type="EMBL" id="PKI79133.1"/>
    </source>
</evidence>
<feature type="non-terminal residue" evidence="2">
    <location>
        <position position="221"/>
    </location>
</feature>
<organism evidence="2 3">
    <name type="scientific">Punica granatum</name>
    <name type="common">Pomegranate</name>
    <dbReference type="NCBI Taxonomy" id="22663"/>
    <lineage>
        <taxon>Eukaryota</taxon>
        <taxon>Viridiplantae</taxon>
        <taxon>Streptophyta</taxon>
        <taxon>Embryophyta</taxon>
        <taxon>Tracheophyta</taxon>
        <taxon>Spermatophyta</taxon>
        <taxon>Magnoliopsida</taxon>
        <taxon>eudicotyledons</taxon>
        <taxon>Gunneridae</taxon>
        <taxon>Pentapetalae</taxon>
        <taxon>rosids</taxon>
        <taxon>malvids</taxon>
        <taxon>Myrtales</taxon>
        <taxon>Lythraceae</taxon>
        <taxon>Punica</taxon>
    </lineage>
</organism>
<protein>
    <submittedName>
        <fullName evidence="2">Uncharacterized protein</fullName>
    </submittedName>
</protein>
<feature type="compositionally biased region" description="Acidic residues" evidence="1">
    <location>
        <begin position="166"/>
        <end position="180"/>
    </location>
</feature>
<sequence>MGHTLHIAPHPLSRWVGPIKVWTSPKARPENLSEPGISRFSSVKLSRAELCRAAALFPSKLEFELEAFVSEAPPTLAASLADVFLTRRCLPLLSWRAIPRYASNWVCSSLSKFATFSLFVVIALRATREGDEVCSMRPAEIGSVEADDKKKKRIKKKKKVKMMLEETSEPEDSTELDDTASPEGTYLKAGGEREQSIKKRNKKSLKGNEEPDLDEFVHKAE</sequence>
<evidence type="ECO:0000256" key="1">
    <source>
        <dbReference type="SAM" id="MobiDB-lite"/>
    </source>
</evidence>
<dbReference type="Proteomes" id="UP000233551">
    <property type="component" value="Unassembled WGS sequence"/>
</dbReference>
<feature type="region of interest" description="Disordered" evidence="1">
    <location>
        <begin position="158"/>
        <end position="221"/>
    </location>
</feature>
<dbReference type="AlphaFoldDB" id="A0A2I0LEM8"/>
<keyword evidence="3" id="KW-1185">Reference proteome</keyword>
<name>A0A2I0LEM8_PUNGR</name>
<dbReference type="EMBL" id="PGOL01000016">
    <property type="protein sequence ID" value="PKI79133.1"/>
    <property type="molecule type" value="Genomic_DNA"/>
</dbReference>
<comment type="caution">
    <text evidence="2">The sequence shown here is derived from an EMBL/GenBank/DDBJ whole genome shotgun (WGS) entry which is preliminary data.</text>
</comment>
<reference evidence="2 3" key="1">
    <citation type="submission" date="2017-11" db="EMBL/GenBank/DDBJ databases">
        <title>De-novo sequencing of pomegranate (Punica granatum L.) genome.</title>
        <authorList>
            <person name="Akparov Z."/>
            <person name="Amiraslanov A."/>
            <person name="Hajiyeva S."/>
            <person name="Abbasov M."/>
            <person name="Kaur K."/>
            <person name="Hamwieh A."/>
            <person name="Solovyev V."/>
            <person name="Salamov A."/>
            <person name="Braich B."/>
            <person name="Kosarev P."/>
            <person name="Mahmoud A."/>
            <person name="Hajiyev E."/>
            <person name="Babayeva S."/>
            <person name="Izzatullayeva V."/>
            <person name="Mammadov A."/>
            <person name="Mammadov A."/>
            <person name="Sharifova S."/>
            <person name="Ojaghi J."/>
            <person name="Eynullazada K."/>
            <person name="Bayramov B."/>
            <person name="Abdulazimova A."/>
            <person name="Shahmuradov I."/>
        </authorList>
    </citation>
    <scope>NUCLEOTIDE SEQUENCE [LARGE SCALE GENOMIC DNA]</scope>
    <source>
        <strain evidence="3">cv. AG2017</strain>
        <tissue evidence="2">Leaf</tissue>
    </source>
</reference>
<accession>A0A2I0LEM8</accession>